<gene>
    <name evidence="5" type="ORF">GWO12_01440</name>
</gene>
<dbReference type="Proteomes" id="UP000702544">
    <property type="component" value="Unassembled WGS sequence"/>
</dbReference>
<evidence type="ECO:0000313" key="6">
    <source>
        <dbReference type="Proteomes" id="UP000702544"/>
    </source>
</evidence>
<feature type="transmembrane region" description="Helical" evidence="4">
    <location>
        <begin position="294"/>
        <end position="323"/>
    </location>
</feature>
<dbReference type="Pfam" id="PF13432">
    <property type="entry name" value="TPR_16"/>
    <property type="match status" value="2"/>
</dbReference>
<comment type="caution">
    <text evidence="5">The sequence shown here is derived from an EMBL/GenBank/DDBJ whole genome shotgun (WGS) entry which is preliminary data.</text>
</comment>
<feature type="repeat" description="TPR" evidence="3">
    <location>
        <begin position="425"/>
        <end position="458"/>
    </location>
</feature>
<keyword evidence="4" id="KW-1133">Transmembrane helix</keyword>
<feature type="transmembrane region" description="Helical" evidence="4">
    <location>
        <begin position="359"/>
        <end position="377"/>
    </location>
</feature>
<feature type="transmembrane region" description="Helical" evidence="4">
    <location>
        <begin position="330"/>
        <end position="353"/>
    </location>
</feature>
<dbReference type="Gene3D" id="1.25.40.10">
    <property type="entry name" value="Tetratricopeptide repeat domain"/>
    <property type="match status" value="1"/>
</dbReference>
<dbReference type="EMBL" id="JAACAK010000012">
    <property type="protein sequence ID" value="NIR73769.1"/>
    <property type="molecule type" value="Genomic_DNA"/>
</dbReference>
<evidence type="ECO:0000256" key="4">
    <source>
        <dbReference type="SAM" id="Phobius"/>
    </source>
</evidence>
<proteinExistence type="predicted"/>
<feature type="transmembrane region" description="Helical" evidence="4">
    <location>
        <begin position="384"/>
        <end position="401"/>
    </location>
</feature>
<evidence type="ECO:0000256" key="3">
    <source>
        <dbReference type="PROSITE-ProRule" id="PRU00339"/>
    </source>
</evidence>
<reference evidence="5 6" key="1">
    <citation type="submission" date="2020-01" db="EMBL/GenBank/DDBJ databases">
        <title>Genomes assembled from Gulf of Kutch pelagic sediment metagenomes.</title>
        <authorList>
            <person name="Chandrashekar M."/>
            <person name="Mahajan M.S."/>
            <person name="Dave K.J."/>
            <person name="Vatsa P."/>
            <person name="Nathani N.M."/>
        </authorList>
    </citation>
    <scope>NUCLEOTIDE SEQUENCE [LARGE SCALE GENOMIC DNA]</scope>
    <source>
        <strain evidence="5">KS3-K002</strain>
    </source>
</reference>
<name>A0AAE5CC41_9BACT</name>
<dbReference type="InterPro" id="IPR019734">
    <property type="entry name" value="TPR_rpt"/>
</dbReference>
<keyword evidence="4" id="KW-0472">Membrane</keyword>
<dbReference type="InterPro" id="IPR011990">
    <property type="entry name" value="TPR-like_helical_dom_sf"/>
</dbReference>
<dbReference type="InterPro" id="IPR052346">
    <property type="entry name" value="O-mannosyl-transferase_TMTC"/>
</dbReference>
<keyword evidence="1" id="KW-0677">Repeat</keyword>
<dbReference type="AlphaFoldDB" id="A0AAE5CC41"/>
<feature type="transmembrane region" description="Helical" evidence="4">
    <location>
        <begin position="142"/>
        <end position="162"/>
    </location>
</feature>
<dbReference type="PANTHER" id="PTHR44227:SF3">
    <property type="entry name" value="PROTEIN O-MANNOSYL-TRANSFERASE TMTC4"/>
    <property type="match status" value="1"/>
</dbReference>
<protein>
    <submittedName>
        <fullName evidence="5">Tetratricopeptide repeat protein</fullName>
    </submittedName>
</protein>
<dbReference type="PROSITE" id="PS50005">
    <property type="entry name" value="TPR"/>
    <property type="match status" value="1"/>
</dbReference>
<feature type="transmembrane region" description="Helical" evidence="4">
    <location>
        <begin position="92"/>
        <end position="112"/>
    </location>
</feature>
<sequence length="609" mass="67715">MRLEFDERRASTFSLGLVALAAVLVYVNSLGNSFAYDDVWVISDREVLHDLGRFWEIVTVEYWPAVFKSGLYRPLTLLSFAVDWALWNGGAVGFHFFNVVLHMLVSVLVFVFLRHMFPWWGALAGGLVFAIHPVHTEAVANIVGRGELLAALWMLSGVLIYFRAARSGRFTPGVMAAIAALYALAALSKEGGIVLPGLLLATDIPLAARRRLPSFSEYARSRLPLFAVLTGVLALLLAARAAVLGAAVASVPDTIFTVDDSFTTRLFTMSRVWPRYLELILAPLHLSADYGPAVILPVATLTPLGAAGFLSGLALVLMAILVFRRAPEFAMALAWFAVSMAPVSNLIIIAEIVLAERTLYIPSIALPIIVALIVVKARPQMRRLVVAVIAIWVIGFSVVTVRRNPVWYDTNTVFEDLRRRHPESVRALFGVAHQMARLGRWEEAKGWYRRALRLWPYHGPFAVEYAYYLFQHGEYDEADELVSGALQHKPAQSDWNRFLVVIRQVAGDPEGALAAIERARRYYPDHAWYFVQEAEALARLGRIDEALESQETAVRTWGEGSPWPVRVKLAELRAATGDTAGALDALRWAREAPEARPAFADSLERNWSR</sequence>
<accession>A0AAE5CC41</accession>
<dbReference type="SUPFAM" id="SSF48452">
    <property type="entry name" value="TPR-like"/>
    <property type="match status" value="1"/>
</dbReference>
<feature type="transmembrane region" description="Helical" evidence="4">
    <location>
        <begin position="224"/>
        <end position="249"/>
    </location>
</feature>
<evidence type="ECO:0000313" key="5">
    <source>
        <dbReference type="EMBL" id="NIR73769.1"/>
    </source>
</evidence>
<dbReference type="PANTHER" id="PTHR44227">
    <property type="match status" value="1"/>
</dbReference>
<keyword evidence="2 3" id="KW-0802">TPR repeat</keyword>
<keyword evidence="4" id="KW-0812">Transmembrane</keyword>
<organism evidence="5 6">
    <name type="scientific">Candidatus Kutchimonas denitrificans</name>
    <dbReference type="NCBI Taxonomy" id="3056748"/>
    <lineage>
        <taxon>Bacteria</taxon>
        <taxon>Pseudomonadati</taxon>
        <taxon>Gemmatimonadota</taxon>
        <taxon>Gemmatimonadia</taxon>
        <taxon>Candidatus Palauibacterales</taxon>
        <taxon>Candidatus Palauibacteraceae</taxon>
        <taxon>Candidatus Kutchimonas</taxon>
    </lineage>
</organism>
<evidence type="ECO:0000256" key="2">
    <source>
        <dbReference type="ARBA" id="ARBA00022803"/>
    </source>
</evidence>
<feature type="transmembrane region" description="Helical" evidence="4">
    <location>
        <begin position="12"/>
        <end position="31"/>
    </location>
</feature>
<evidence type="ECO:0000256" key="1">
    <source>
        <dbReference type="ARBA" id="ARBA00022737"/>
    </source>
</evidence>